<evidence type="ECO:0000313" key="14">
    <source>
        <dbReference type="Proteomes" id="UP000730161"/>
    </source>
</evidence>
<dbReference type="SMART" id="SM00091">
    <property type="entry name" value="PAS"/>
    <property type="match status" value="3"/>
</dbReference>
<dbReference type="InterPro" id="IPR036890">
    <property type="entry name" value="HATPase_C_sf"/>
</dbReference>
<keyword evidence="6" id="KW-0418">Kinase</keyword>
<feature type="domain" description="PAS" evidence="11">
    <location>
        <begin position="246"/>
        <end position="316"/>
    </location>
</feature>
<evidence type="ECO:0000259" key="12">
    <source>
        <dbReference type="PROSITE" id="PS50113"/>
    </source>
</evidence>
<reference evidence="13" key="1">
    <citation type="submission" date="2014-12" db="EMBL/GenBank/DDBJ databases">
        <authorList>
            <person name="Huang H.-H."/>
            <person name="Chen S.-C."/>
            <person name="Lai M.-C."/>
        </authorList>
    </citation>
    <scope>NUCLEOTIDE SEQUENCE</scope>
    <source>
        <strain evidence="13">K1F9705b</strain>
    </source>
</reference>
<keyword evidence="14" id="KW-1185">Reference proteome</keyword>
<dbReference type="InterPro" id="IPR004358">
    <property type="entry name" value="Sig_transdc_His_kin-like_C"/>
</dbReference>
<feature type="domain" description="PAS" evidence="11">
    <location>
        <begin position="372"/>
        <end position="427"/>
    </location>
</feature>
<keyword evidence="3" id="KW-0597">Phosphoprotein</keyword>
<feature type="transmembrane region" description="Helical" evidence="9">
    <location>
        <begin position="99"/>
        <end position="118"/>
    </location>
</feature>
<dbReference type="SMART" id="SM00086">
    <property type="entry name" value="PAC"/>
    <property type="match status" value="3"/>
</dbReference>
<organism evidence="13 14">
    <name type="scientific">Methanocalculus chunghsingensis</name>
    <dbReference type="NCBI Taxonomy" id="156457"/>
    <lineage>
        <taxon>Archaea</taxon>
        <taxon>Methanobacteriati</taxon>
        <taxon>Methanobacteriota</taxon>
        <taxon>Stenosarchaea group</taxon>
        <taxon>Methanomicrobia</taxon>
        <taxon>Methanomicrobiales</taxon>
        <taxon>Methanocalculaceae</taxon>
        <taxon>Methanocalculus</taxon>
    </lineage>
</organism>
<comment type="caution">
    <text evidence="13">The sequence shown here is derived from an EMBL/GenBank/DDBJ whole genome shotgun (WGS) entry which is preliminary data.</text>
</comment>
<dbReference type="InterPro" id="IPR000700">
    <property type="entry name" value="PAS-assoc_C"/>
</dbReference>
<dbReference type="InterPro" id="IPR003594">
    <property type="entry name" value="HATPase_dom"/>
</dbReference>
<dbReference type="PROSITE" id="PS50112">
    <property type="entry name" value="PAS"/>
    <property type="match status" value="3"/>
</dbReference>
<accession>A0A8J8B483</accession>
<evidence type="ECO:0000313" key="13">
    <source>
        <dbReference type="EMBL" id="MBR1369055.1"/>
    </source>
</evidence>
<evidence type="ECO:0000256" key="5">
    <source>
        <dbReference type="ARBA" id="ARBA00022741"/>
    </source>
</evidence>
<keyword evidence="9" id="KW-0812">Transmembrane</keyword>
<dbReference type="PANTHER" id="PTHR41523">
    <property type="entry name" value="TWO-COMPONENT SYSTEM SENSOR PROTEIN"/>
    <property type="match status" value="1"/>
</dbReference>
<dbReference type="PROSITE" id="PS50109">
    <property type="entry name" value="HIS_KIN"/>
    <property type="match status" value="1"/>
</dbReference>
<dbReference type="EMBL" id="JWHL01000007">
    <property type="protein sequence ID" value="MBR1369055.1"/>
    <property type="molecule type" value="Genomic_DNA"/>
</dbReference>
<dbReference type="InterPro" id="IPR013655">
    <property type="entry name" value="PAS_fold_3"/>
</dbReference>
<evidence type="ECO:0000256" key="7">
    <source>
        <dbReference type="ARBA" id="ARBA00022840"/>
    </source>
</evidence>
<dbReference type="SUPFAM" id="SSF55874">
    <property type="entry name" value="ATPase domain of HSP90 chaperone/DNA topoisomerase II/histidine kinase"/>
    <property type="match status" value="1"/>
</dbReference>
<feature type="transmembrane region" description="Helical" evidence="9">
    <location>
        <begin position="24"/>
        <end position="44"/>
    </location>
</feature>
<name>A0A8J8B483_9EURY</name>
<dbReference type="SUPFAM" id="SSF55785">
    <property type="entry name" value="PYP-like sensor domain (PAS domain)"/>
    <property type="match status" value="3"/>
</dbReference>
<gene>
    <name evidence="13" type="ORF">RJ53_05885</name>
</gene>
<keyword evidence="4" id="KW-0808">Transferase</keyword>
<keyword evidence="8" id="KW-0843">Virulence</keyword>
<evidence type="ECO:0000256" key="3">
    <source>
        <dbReference type="ARBA" id="ARBA00022553"/>
    </source>
</evidence>
<dbReference type="OrthoDB" id="135748at2157"/>
<dbReference type="InterPro" id="IPR035965">
    <property type="entry name" value="PAS-like_dom_sf"/>
</dbReference>
<dbReference type="InterPro" id="IPR000014">
    <property type="entry name" value="PAS"/>
</dbReference>
<dbReference type="InterPro" id="IPR013656">
    <property type="entry name" value="PAS_4"/>
</dbReference>
<dbReference type="InterPro" id="IPR011495">
    <property type="entry name" value="Sig_transdc_His_kin_sub2_dim/P"/>
</dbReference>
<dbReference type="Pfam" id="PF08447">
    <property type="entry name" value="PAS_3"/>
    <property type="match status" value="1"/>
</dbReference>
<evidence type="ECO:0000256" key="1">
    <source>
        <dbReference type="ARBA" id="ARBA00000085"/>
    </source>
</evidence>
<dbReference type="GO" id="GO:0004673">
    <property type="term" value="F:protein histidine kinase activity"/>
    <property type="evidence" value="ECO:0007669"/>
    <property type="project" value="UniProtKB-EC"/>
</dbReference>
<dbReference type="PRINTS" id="PR00344">
    <property type="entry name" value="BCTRLSENSOR"/>
</dbReference>
<evidence type="ECO:0000256" key="2">
    <source>
        <dbReference type="ARBA" id="ARBA00012438"/>
    </source>
</evidence>
<feature type="domain" description="PAC" evidence="12">
    <location>
        <begin position="319"/>
        <end position="371"/>
    </location>
</feature>
<dbReference type="PROSITE" id="PS50113">
    <property type="entry name" value="PAC"/>
    <property type="match status" value="2"/>
</dbReference>
<dbReference type="InterPro" id="IPR001610">
    <property type="entry name" value="PAC"/>
</dbReference>
<dbReference type="EC" id="2.7.13.3" evidence="2"/>
<keyword evidence="7" id="KW-0067">ATP-binding</keyword>
<feature type="domain" description="Histidine kinase" evidence="10">
    <location>
        <begin position="506"/>
        <end position="701"/>
    </location>
</feature>
<feature type="domain" description="PAC" evidence="12">
    <location>
        <begin position="197"/>
        <end position="249"/>
    </location>
</feature>
<dbReference type="PANTHER" id="PTHR41523:SF8">
    <property type="entry name" value="ETHYLENE RESPONSE SENSOR PROTEIN"/>
    <property type="match status" value="1"/>
</dbReference>
<dbReference type="InterPro" id="IPR005467">
    <property type="entry name" value="His_kinase_dom"/>
</dbReference>
<dbReference type="Proteomes" id="UP000730161">
    <property type="component" value="Unassembled WGS sequence"/>
</dbReference>
<evidence type="ECO:0000256" key="8">
    <source>
        <dbReference type="ARBA" id="ARBA00023026"/>
    </source>
</evidence>
<protein>
    <recommendedName>
        <fullName evidence="2">histidine kinase</fullName>
        <ecNumber evidence="2">2.7.13.3</ecNumber>
    </recommendedName>
</protein>
<dbReference type="Pfam" id="PF07568">
    <property type="entry name" value="HisKA_2"/>
    <property type="match status" value="1"/>
</dbReference>
<dbReference type="RefSeq" id="WP_211530727.1">
    <property type="nucleotide sequence ID" value="NZ_JWHL01000007.1"/>
</dbReference>
<dbReference type="NCBIfam" id="TIGR00229">
    <property type="entry name" value="sensory_box"/>
    <property type="match status" value="3"/>
</dbReference>
<dbReference type="Pfam" id="PF08448">
    <property type="entry name" value="PAS_4"/>
    <property type="match status" value="2"/>
</dbReference>
<feature type="transmembrane region" description="Helical" evidence="9">
    <location>
        <begin position="73"/>
        <end position="90"/>
    </location>
</feature>
<dbReference type="SMART" id="SM00387">
    <property type="entry name" value="HATPase_c"/>
    <property type="match status" value="1"/>
</dbReference>
<dbReference type="CDD" id="cd00130">
    <property type="entry name" value="PAS"/>
    <property type="match status" value="3"/>
</dbReference>
<feature type="domain" description="PAS" evidence="11">
    <location>
        <begin position="123"/>
        <end position="183"/>
    </location>
</feature>
<sequence length="704" mass="79409">MQRRDKDTQSLLFLRYGGQNNSDLWIVTIGLTSILSILATILLLDMGQTDVYPHLFYIPIILAAYRYRQDGVIYGTLLAGAYLLLHGLILPEPSALIDALFRSFVMAGVGGIVGLLSGRLSESEERYRKFAENAEDIIYRIDLVPEQRFAYVNPAVTRITGYTPEEHYENPILGFRIVHPADRHLLNNIQDGERVNEPIILRWIRKDGSVIWVEQQNTPIYNKEGTLIAIEGIGRDITRRKKADETRRLLASIVTYSDDAILSLSTDAKVLSWNKGAEEIFGWTAEEMIGTDYQRVIPPEDRAIFRSYFFEMVARKIPQRRQINRLHRSGKKIRLALSIAPVLDENGAIIAISGIMRDITDQIRMEEVLRRSEELYRALFYGTSIPTALLEADGTIALVNDGFSRLTGDDPDMLKGRLFPLIFPESRREEIAAILSSCSVGDDRAIREIGASIIRRDGEERTLIGRFAPLSESRQVIISAIDITEQQKMIQRLSEGLEEKEILLKEVHHRVKNNMQVVSSLLHLQALTLREDQYAEIFRESENRITSMALVHETLYRSETLSRIDLRDYIGRLAEEVVQSYGSPGGISLTCRIEDISLDIDTAISCGLIINELLSNALKHAFVGRNKGEVVLSFQKGDNGCLSLTLEDDGIGLPMDFHPGDNARLGIELVRRLARQIGGRLAWSGCEGGGTIWTVRFPQEEEMP</sequence>
<dbReference type="Gene3D" id="3.30.450.20">
    <property type="entry name" value="PAS domain"/>
    <property type="match status" value="3"/>
</dbReference>
<dbReference type="Pfam" id="PF02518">
    <property type="entry name" value="HATPase_c"/>
    <property type="match status" value="1"/>
</dbReference>
<dbReference type="AlphaFoldDB" id="A0A8J8B483"/>
<evidence type="ECO:0000259" key="11">
    <source>
        <dbReference type="PROSITE" id="PS50112"/>
    </source>
</evidence>
<keyword evidence="9" id="KW-0472">Membrane</keyword>
<evidence type="ECO:0000256" key="9">
    <source>
        <dbReference type="SAM" id="Phobius"/>
    </source>
</evidence>
<evidence type="ECO:0000259" key="10">
    <source>
        <dbReference type="PROSITE" id="PS50109"/>
    </source>
</evidence>
<evidence type="ECO:0000256" key="6">
    <source>
        <dbReference type="ARBA" id="ARBA00022777"/>
    </source>
</evidence>
<keyword evidence="5" id="KW-0547">Nucleotide-binding</keyword>
<dbReference type="Gene3D" id="3.30.565.10">
    <property type="entry name" value="Histidine kinase-like ATPase, C-terminal domain"/>
    <property type="match status" value="1"/>
</dbReference>
<evidence type="ECO:0000256" key="4">
    <source>
        <dbReference type="ARBA" id="ARBA00022679"/>
    </source>
</evidence>
<dbReference type="GO" id="GO:0005524">
    <property type="term" value="F:ATP binding"/>
    <property type="evidence" value="ECO:0007669"/>
    <property type="project" value="UniProtKB-KW"/>
</dbReference>
<comment type="catalytic activity">
    <reaction evidence="1">
        <text>ATP + protein L-histidine = ADP + protein N-phospho-L-histidine.</text>
        <dbReference type="EC" id="2.7.13.3"/>
    </reaction>
</comment>
<proteinExistence type="predicted"/>
<keyword evidence="9" id="KW-1133">Transmembrane helix</keyword>